<organism evidence="2 3">
    <name type="scientific">Aphis craccivora</name>
    <name type="common">Cowpea aphid</name>
    <dbReference type="NCBI Taxonomy" id="307492"/>
    <lineage>
        <taxon>Eukaryota</taxon>
        <taxon>Metazoa</taxon>
        <taxon>Ecdysozoa</taxon>
        <taxon>Arthropoda</taxon>
        <taxon>Hexapoda</taxon>
        <taxon>Insecta</taxon>
        <taxon>Pterygota</taxon>
        <taxon>Neoptera</taxon>
        <taxon>Paraneoptera</taxon>
        <taxon>Hemiptera</taxon>
        <taxon>Sternorrhyncha</taxon>
        <taxon>Aphidomorpha</taxon>
        <taxon>Aphidoidea</taxon>
        <taxon>Aphididae</taxon>
        <taxon>Aphidini</taxon>
        <taxon>Aphis</taxon>
        <taxon>Aphis</taxon>
    </lineage>
</organism>
<feature type="region of interest" description="Disordered" evidence="1">
    <location>
        <begin position="296"/>
        <end position="331"/>
    </location>
</feature>
<gene>
    <name evidence="2" type="ORF">FWK35_00015219</name>
</gene>
<dbReference type="Proteomes" id="UP000478052">
    <property type="component" value="Unassembled WGS sequence"/>
</dbReference>
<keyword evidence="3" id="KW-1185">Reference proteome</keyword>
<dbReference type="OrthoDB" id="6644859at2759"/>
<dbReference type="EMBL" id="VUJU01004801">
    <property type="protein sequence ID" value="KAF0753230.1"/>
    <property type="molecule type" value="Genomic_DNA"/>
</dbReference>
<evidence type="ECO:0000256" key="1">
    <source>
        <dbReference type="SAM" id="MobiDB-lite"/>
    </source>
</evidence>
<evidence type="ECO:0000313" key="3">
    <source>
        <dbReference type="Proteomes" id="UP000478052"/>
    </source>
</evidence>
<sequence>MWFQAAHAWVMLTSRGVSNEAGMGTSNAAGLAFRIRRLVREYGLFERRRDFDIVKLILKGIIEAEFEVVPLSFLVTRSLRAMCDWKFVGDVEKRSTSLITYVAEMYEYDESSNNFYQRRKSYWLDHKRSKGKVFNFENIVHYPVGSRLLDEGTAPDVVYRRVPVYTPDVRRALSAAVTTQANIRKEKAMVDMGASVPKNPVMRELFVDAVSGRPIVDKAPPTNTTRSLSSLRTKVHDIERQLDRVEPWIMPIGDTTLKKMSHQPYPLGDVEIASGLNRRTPGVDSQAPVSLNVTSAAKGGKQVPDGGRKTIEHSDGVNTSPERSSDGKLAPSQLTRVQAEAKFTILLFSVMTIMETLEMAVQAAFNTKLEIKTAVRSMGANLREFNGLAKKLGMVRNPDAAEQRVKSLQQLQLQQHLQDTQAAC</sequence>
<name>A0A6G0YCM8_APHCR</name>
<dbReference type="AlphaFoldDB" id="A0A6G0YCM8"/>
<reference evidence="2 3" key="1">
    <citation type="submission" date="2019-08" db="EMBL/GenBank/DDBJ databases">
        <title>Whole genome of Aphis craccivora.</title>
        <authorList>
            <person name="Voronova N.V."/>
            <person name="Shulinski R.S."/>
            <person name="Bandarenka Y.V."/>
            <person name="Zhorov D.G."/>
            <person name="Warner D."/>
        </authorList>
    </citation>
    <scope>NUCLEOTIDE SEQUENCE [LARGE SCALE GENOMIC DNA]</scope>
    <source>
        <strain evidence="2">180601</strain>
        <tissue evidence="2">Whole Body</tissue>
    </source>
</reference>
<protein>
    <submittedName>
        <fullName evidence="2">Uncharacterized protein</fullName>
    </submittedName>
</protein>
<feature type="compositionally biased region" description="Basic and acidic residues" evidence="1">
    <location>
        <begin position="306"/>
        <end position="315"/>
    </location>
</feature>
<comment type="caution">
    <text evidence="2">The sequence shown here is derived from an EMBL/GenBank/DDBJ whole genome shotgun (WGS) entry which is preliminary data.</text>
</comment>
<accession>A0A6G0YCM8</accession>
<proteinExistence type="predicted"/>
<evidence type="ECO:0000313" key="2">
    <source>
        <dbReference type="EMBL" id="KAF0753230.1"/>
    </source>
</evidence>